<evidence type="ECO:0000313" key="1">
    <source>
        <dbReference type="EMBL" id="KAK4713593.1"/>
    </source>
</evidence>
<dbReference type="PANTHER" id="PTHR31286">
    <property type="entry name" value="GLYCINE-RICH CELL WALL STRUCTURAL PROTEIN 1.8-LIKE"/>
    <property type="match status" value="1"/>
</dbReference>
<keyword evidence="2" id="KW-1185">Reference proteome</keyword>
<protein>
    <submittedName>
        <fullName evidence="1">Uncharacterized protein</fullName>
    </submittedName>
</protein>
<name>A0AAV9KL12_9SOLN</name>
<dbReference type="EMBL" id="JAWPEI010000010">
    <property type="protein sequence ID" value="KAK4713593.1"/>
    <property type="molecule type" value="Genomic_DNA"/>
</dbReference>
<organism evidence="1 2">
    <name type="scientific">Solanum pinnatisectum</name>
    <name type="common">tansyleaf nightshade</name>
    <dbReference type="NCBI Taxonomy" id="50273"/>
    <lineage>
        <taxon>Eukaryota</taxon>
        <taxon>Viridiplantae</taxon>
        <taxon>Streptophyta</taxon>
        <taxon>Embryophyta</taxon>
        <taxon>Tracheophyta</taxon>
        <taxon>Spermatophyta</taxon>
        <taxon>Magnoliopsida</taxon>
        <taxon>eudicotyledons</taxon>
        <taxon>Gunneridae</taxon>
        <taxon>Pentapetalae</taxon>
        <taxon>asterids</taxon>
        <taxon>lamiids</taxon>
        <taxon>Solanales</taxon>
        <taxon>Solanaceae</taxon>
        <taxon>Solanoideae</taxon>
        <taxon>Solaneae</taxon>
        <taxon>Solanum</taxon>
    </lineage>
</organism>
<accession>A0AAV9KL12</accession>
<dbReference type="InterPro" id="IPR040256">
    <property type="entry name" value="At4g02000-like"/>
</dbReference>
<dbReference type="AlphaFoldDB" id="A0AAV9KL12"/>
<evidence type="ECO:0000313" key="2">
    <source>
        <dbReference type="Proteomes" id="UP001311915"/>
    </source>
</evidence>
<proteinExistence type="predicted"/>
<comment type="caution">
    <text evidence="1">The sequence shown here is derived from an EMBL/GenBank/DDBJ whole genome shotgun (WGS) entry which is preliminary data.</text>
</comment>
<gene>
    <name evidence="1" type="ORF">R3W88_019500</name>
</gene>
<dbReference type="Proteomes" id="UP001311915">
    <property type="component" value="Unassembled WGS sequence"/>
</dbReference>
<reference evidence="1 2" key="1">
    <citation type="submission" date="2023-10" db="EMBL/GenBank/DDBJ databases">
        <title>Genome-Wide Identification Analysis in wild type Solanum Pinnatisectum Reveals Some Genes Defensing Phytophthora Infestans.</title>
        <authorList>
            <person name="Sun C."/>
        </authorList>
    </citation>
    <scope>NUCLEOTIDE SEQUENCE [LARGE SCALE GENOMIC DNA]</scope>
    <source>
        <strain evidence="1">LQN</strain>
        <tissue evidence="1">Leaf</tissue>
    </source>
</reference>
<sequence>MEKNTGSSGNIVTPHDGGRCMLPSLTFGNFLPPKFRSIMEEVKYSSLDADSPTSMHLKNFGTSCSNRKLQVFGFAILGQGKLLSYVPLISKEGKMTYWHNSLIGYIFGDTAYLKSIENHVVNIWRCKIMPQILINDIASDIGQLKHTNQLIASMEHIYYARVCVEVDVSQPLIESIKMVTQIGTFHQPIDYDWKPKFYRHWVESKGTTPKEVDNGDRQKLATLDPDLNLERLEVMMGGSMQGETSTSRGGNKYTPLLSLATLKDASGTLAYVTIVNAKNTTTERTTLWSALVRMKTTSRDTGVRW</sequence>
<dbReference type="PANTHER" id="PTHR31286:SF180">
    <property type="entry name" value="OS10G0362600 PROTEIN"/>
    <property type="match status" value="1"/>
</dbReference>